<accession>A0A2W5LRR2</accession>
<dbReference type="InterPro" id="IPR007351">
    <property type="entry name" value="YjbR"/>
</dbReference>
<evidence type="ECO:0000313" key="2">
    <source>
        <dbReference type="Proteomes" id="UP000249046"/>
    </source>
</evidence>
<dbReference type="PANTHER" id="PTHR35145:SF1">
    <property type="entry name" value="CYTOPLASMIC PROTEIN"/>
    <property type="match status" value="1"/>
</dbReference>
<dbReference type="SUPFAM" id="SSF142906">
    <property type="entry name" value="YjbR-like"/>
    <property type="match status" value="1"/>
</dbReference>
<organism evidence="1 2">
    <name type="scientific">Rhodanobacter denitrificans</name>
    <dbReference type="NCBI Taxonomy" id="666685"/>
    <lineage>
        <taxon>Bacteria</taxon>
        <taxon>Pseudomonadati</taxon>
        <taxon>Pseudomonadota</taxon>
        <taxon>Gammaproteobacteria</taxon>
        <taxon>Lysobacterales</taxon>
        <taxon>Rhodanobacteraceae</taxon>
        <taxon>Rhodanobacter</taxon>
    </lineage>
</organism>
<protein>
    <recommendedName>
        <fullName evidence="3">MmcQ/YjbR family DNA-binding protein</fullName>
    </recommendedName>
</protein>
<evidence type="ECO:0000313" key="1">
    <source>
        <dbReference type="EMBL" id="PZQ10007.1"/>
    </source>
</evidence>
<name>A0A2W5LRR2_9GAMM</name>
<dbReference type="EMBL" id="QFPO01000023">
    <property type="protein sequence ID" value="PZQ10007.1"/>
    <property type="molecule type" value="Genomic_DNA"/>
</dbReference>
<reference evidence="1 2" key="1">
    <citation type="submission" date="2017-08" db="EMBL/GenBank/DDBJ databases">
        <title>Infants hospitalized years apart are colonized by the same room-sourced microbial strains.</title>
        <authorList>
            <person name="Brooks B."/>
            <person name="Olm M.R."/>
            <person name="Firek B.A."/>
            <person name="Baker R."/>
            <person name="Thomas B.C."/>
            <person name="Morowitz M.J."/>
            <person name="Banfield J.F."/>
        </authorList>
    </citation>
    <scope>NUCLEOTIDE SEQUENCE [LARGE SCALE GENOMIC DNA]</scope>
    <source>
        <strain evidence="1">S2_005_003_R2_42</strain>
    </source>
</reference>
<dbReference type="InterPro" id="IPR038056">
    <property type="entry name" value="YjbR-like_sf"/>
</dbReference>
<proteinExistence type="predicted"/>
<comment type="caution">
    <text evidence="1">The sequence shown here is derived from an EMBL/GenBank/DDBJ whole genome shotgun (WGS) entry which is preliminary data.</text>
</comment>
<dbReference type="Proteomes" id="UP000249046">
    <property type="component" value="Unassembled WGS sequence"/>
</dbReference>
<dbReference type="InterPro" id="IPR058532">
    <property type="entry name" value="YjbR/MT2646/Rv2570-like"/>
</dbReference>
<dbReference type="AlphaFoldDB" id="A0A2W5LRR2"/>
<gene>
    <name evidence="1" type="ORF">DI564_16895</name>
</gene>
<dbReference type="Pfam" id="PF04237">
    <property type="entry name" value="YjbR"/>
    <property type="match status" value="1"/>
</dbReference>
<dbReference type="Gene3D" id="3.90.1150.30">
    <property type="match status" value="1"/>
</dbReference>
<dbReference type="PANTHER" id="PTHR35145">
    <property type="entry name" value="CYTOPLASMIC PROTEIN-RELATED"/>
    <property type="match status" value="1"/>
</dbReference>
<evidence type="ECO:0008006" key="3">
    <source>
        <dbReference type="Google" id="ProtNLM"/>
    </source>
</evidence>
<sequence length="127" mass="14227">MKKPAATALTIEQLDALCATLPGATRSIKWEVDLVWSVGGKMFVVYCTLGNERGRVSFKVDTERFLELSDQPGMMPAPYMARAFWISVAEPERFSSRTLEAHVRRSYDLVRAGLSKRMQAILAAQET</sequence>